<dbReference type="RefSeq" id="WP_238073535.1">
    <property type="nucleotide sequence ID" value="NZ_JAKNJB010000007.1"/>
</dbReference>
<keyword evidence="1" id="KW-0472">Membrane</keyword>
<keyword evidence="3" id="KW-1185">Reference proteome</keyword>
<proteinExistence type="predicted"/>
<organism evidence="2 3">
    <name type="scientific">Intestinimonas massiliensis</name>
    <name type="common">ex Afouda et al. 2020</name>
    <dbReference type="NCBI Taxonomy" id="1673721"/>
    <lineage>
        <taxon>Bacteria</taxon>
        <taxon>Bacillati</taxon>
        <taxon>Bacillota</taxon>
        <taxon>Clostridia</taxon>
        <taxon>Eubacteriales</taxon>
        <taxon>Intestinimonas</taxon>
    </lineage>
</organism>
<keyword evidence="1" id="KW-0812">Transmembrane</keyword>
<evidence type="ECO:0000313" key="2">
    <source>
        <dbReference type="EMBL" id="MCG4526555.1"/>
    </source>
</evidence>
<dbReference type="Proteomes" id="UP001200313">
    <property type="component" value="Unassembled WGS sequence"/>
</dbReference>
<feature type="transmembrane region" description="Helical" evidence="1">
    <location>
        <begin position="115"/>
        <end position="139"/>
    </location>
</feature>
<protein>
    <submittedName>
        <fullName evidence="2">DUF1700 domain-containing protein</fullName>
    </submittedName>
</protein>
<reference evidence="2 3" key="1">
    <citation type="submission" date="2022-01" db="EMBL/GenBank/DDBJ databases">
        <title>Collection of gut derived symbiotic bacterial strains cultured from healthy donors.</title>
        <authorList>
            <person name="Lin H."/>
            <person name="Kohout C."/>
            <person name="Waligurski E."/>
            <person name="Pamer E.G."/>
        </authorList>
    </citation>
    <scope>NUCLEOTIDE SEQUENCE [LARGE SCALE GENOMIC DNA]</scope>
    <source>
        <strain evidence="2 3">DFI.3.7</strain>
    </source>
</reference>
<dbReference type="EMBL" id="JAKNJB010000007">
    <property type="protein sequence ID" value="MCG4526555.1"/>
    <property type="molecule type" value="Genomic_DNA"/>
</dbReference>
<feature type="transmembrane region" description="Helical" evidence="1">
    <location>
        <begin position="85"/>
        <end position="109"/>
    </location>
</feature>
<evidence type="ECO:0000313" key="3">
    <source>
        <dbReference type="Proteomes" id="UP001200313"/>
    </source>
</evidence>
<keyword evidence="1" id="KW-1133">Transmembrane helix</keyword>
<gene>
    <name evidence="2" type="ORF">L0P79_05615</name>
</gene>
<sequence length="197" mass="20300">MTKQAYLQELRLRLSHRYGPKELERLMSYYTEYLDEAGPDGAPAVMAELGTPEELVRRIAGEEVLPDAGWDEGPRRSGPGAVWKVVLAICAAPIAIPLMAALVALALALVTASLVLVAGVAVAGVACVGAGVFAVVWGFGAILARGIATTMFFVGGGFLAAGIGLLLTAGAVGLAGLSFQGIAGLLRRALNRGEARV</sequence>
<name>A0ABS9M7N2_9FIRM</name>
<accession>A0ABS9M7N2</accession>
<evidence type="ECO:0000256" key="1">
    <source>
        <dbReference type="SAM" id="Phobius"/>
    </source>
</evidence>
<feature type="transmembrane region" description="Helical" evidence="1">
    <location>
        <begin position="151"/>
        <end position="177"/>
    </location>
</feature>
<dbReference type="Pfam" id="PF22564">
    <property type="entry name" value="HAAS"/>
    <property type="match status" value="1"/>
</dbReference>
<comment type="caution">
    <text evidence="2">The sequence shown here is derived from an EMBL/GenBank/DDBJ whole genome shotgun (WGS) entry which is preliminary data.</text>
</comment>